<dbReference type="Proteomes" id="UP000032266">
    <property type="component" value="Chromosome"/>
</dbReference>
<dbReference type="HOGENOM" id="CLU_007383_6_6_6"/>
<dbReference type="GO" id="GO:0009523">
    <property type="term" value="C:photosystem II"/>
    <property type="evidence" value="ECO:0007669"/>
    <property type="project" value="UniProtKB-KW"/>
</dbReference>
<gene>
    <name evidence="4" type="ORF">YC6258_01208</name>
</gene>
<evidence type="ECO:0000256" key="1">
    <source>
        <dbReference type="ARBA" id="ARBA00022531"/>
    </source>
</evidence>
<keyword evidence="2" id="KW-0604">Photosystem II</keyword>
<dbReference type="EMBL" id="CP007142">
    <property type="protein sequence ID" value="AJQ93256.1"/>
    <property type="molecule type" value="Genomic_DNA"/>
</dbReference>
<dbReference type="RefSeq" id="WP_211264627.1">
    <property type="nucleotide sequence ID" value="NZ_CP007142.1"/>
</dbReference>
<keyword evidence="1" id="KW-0602">Photosynthesis</keyword>
<dbReference type="InterPro" id="IPR036291">
    <property type="entry name" value="NAD(P)-bd_dom_sf"/>
</dbReference>
<proteinExistence type="predicted"/>
<evidence type="ECO:0000256" key="2">
    <source>
        <dbReference type="ARBA" id="ARBA00023276"/>
    </source>
</evidence>
<keyword evidence="5" id="KW-1185">Reference proteome</keyword>
<feature type="domain" description="NAD(P)-binding" evidence="3">
    <location>
        <begin position="8"/>
        <end position="192"/>
    </location>
</feature>
<reference evidence="4 5" key="1">
    <citation type="submission" date="2014-01" db="EMBL/GenBank/DDBJ databases">
        <title>Full genme sequencing of cellulolytic bacterium Gynuella sunshinyii YC6258T gen. nov., sp. nov.</title>
        <authorList>
            <person name="Khan H."/>
            <person name="Chung E.J."/>
            <person name="Chung Y.R."/>
        </authorList>
    </citation>
    <scope>NUCLEOTIDE SEQUENCE [LARGE SCALE GENOMIC DNA]</scope>
    <source>
        <strain evidence="4 5">YC6258</strain>
    </source>
</reference>
<name>A0A0C5VGG3_9GAMM</name>
<dbReference type="CDD" id="cd05243">
    <property type="entry name" value="SDR_a5"/>
    <property type="match status" value="1"/>
</dbReference>
<dbReference type="STRING" id="1445510.YC6258_01208"/>
<sequence>MKRVLLAGASGYLGRAMLAELKTRGYWVRVLVRTEQQQQALSQIADDTFLGQATDIDTLSGLMDGIDLVFTSIGITRQKDGLTYESVDYGANLNLLTLAENSKVEKFIYVSVFNADKLPGIKIIQAKEKFVARLKSSWLPYCVIRPSGFFADMKEFLVMAKSGRVYLLGNGQLRFNPISGADLAKVCCDMFQSEQTEVDVGGPEVYSHDQIAELAFKALGEPVKMTHFPLWLVGALVSVMRWLSPVSVYGPVEFFAKAMSVDMQAPCYGEESLESFFVHLANIDNRAS</sequence>
<dbReference type="PANTHER" id="PTHR47128:SF2">
    <property type="entry name" value="PROTEIN HIGH CHLOROPHYLL FLUORESCENCE PHENOTYPE 244, CHLOROPLASTIC"/>
    <property type="match status" value="1"/>
</dbReference>
<dbReference type="Pfam" id="PF13460">
    <property type="entry name" value="NAD_binding_10"/>
    <property type="match status" value="1"/>
</dbReference>
<organism evidence="4 5">
    <name type="scientific">Gynuella sunshinyii YC6258</name>
    <dbReference type="NCBI Taxonomy" id="1445510"/>
    <lineage>
        <taxon>Bacteria</taxon>
        <taxon>Pseudomonadati</taxon>
        <taxon>Pseudomonadota</taxon>
        <taxon>Gammaproteobacteria</taxon>
        <taxon>Oceanospirillales</taxon>
        <taxon>Saccharospirillaceae</taxon>
        <taxon>Gynuella</taxon>
    </lineage>
</organism>
<dbReference type="PANTHER" id="PTHR47128">
    <property type="match status" value="1"/>
</dbReference>
<dbReference type="InterPro" id="IPR044256">
    <property type="entry name" value="HCF244-like"/>
</dbReference>
<dbReference type="GO" id="GO:0015979">
    <property type="term" value="P:photosynthesis"/>
    <property type="evidence" value="ECO:0007669"/>
    <property type="project" value="UniProtKB-KW"/>
</dbReference>
<evidence type="ECO:0000313" key="4">
    <source>
        <dbReference type="EMBL" id="AJQ93256.1"/>
    </source>
</evidence>
<dbReference type="AlphaFoldDB" id="A0A0C5VGG3"/>
<dbReference type="Gene3D" id="3.40.50.720">
    <property type="entry name" value="NAD(P)-binding Rossmann-like Domain"/>
    <property type="match status" value="1"/>
</dbReference>
<accession>A0A0C5VGG3</accession>
<dbReference type="KEGG" id="gsn:YC6258_01208"/>
<evidence type="ECO:0000259" key="3">
    <source>
        <dbReference type="Pfam" id="PF13460"/>
    </source>
</evidence>
<dbReference type="SUPFAM" id="SSF51735">
    <property type="entry name" value="NAD(P)-binding Rossmann-fold domains"/>
    <property type="match status" value="1"/>
</dbReference>
<evidence type="ECO:0000313" key="5">
    <source>
        <dbReference type="Proteomes" id="UP000032266"/>
    </source>
</evidence>
<dbReference type="InterPro" id="IPR016040">
    <property type="entry name" value="NAD(P)-bd_dom"/>
</dbReference>
<protein>
    <submittedName>
        <fullName evidence="4">Putative nucleoside-diphosphate-sugar epimerase</fullName>
    </submittedName>
</protein>